<accession>A0ABU1KED5</accession>
<keyword evidence="1" id="KW-0732">Signal</keyword>
<keyword evidence="3" id="KW-1185">Reference proteome</keyword>
<name>A0ABU1KED5_XANFL</name>
<dbReference type="GeneID" id="95762552"/>
<dbReference type="Proteomes" id="UP001245370">
    <property type="component" value="Unassembled WGS sequence"/>
</dbReference>
<evidence type="ECO:0000256" key="1">
    <source>
        <dbReference type="SAM" id="SignalP"/>
    </source>
</evidence>
<feature type="chain" id="PRO_5045097432" evidence="1">
    <location>
        <begin position="26"/>
        <end position="83"/>
    </location>
</feature>
<protein>
    <submittedName>
        <fullName evidence="2">Uncharacterized protein</fullName>
    </submittedName>
</protein>
<evidence type="ECO:0000313" key="3">
    <source>
        <dbReference type="Proteomes" id="UP001245370"/>
    </source>
</evidence>
<sequence length="83" mass="9142">MKVATLAAGGVVALALLGAAPSASAGSLAGSAGSFAGAVHEQAKVEDVRWVRRCWQVRRWWNGRPHWVTRCRNVWVAPRYNRW</sequence>
<comment type="caution">
    <text evidence="2">The sequence shown here is derived from an EMBL/GenBank/DDBJ whole genome shotgun (WGS) entry which is preliminary data.</text>
</comment>
<evidence type="ECO:0000313" key="2">
    <source>
        <dbReference type="EMBL" id="MDR6332162.1"/>
    </source>
</evidence>
<feature type="signal peptide" evidence="1">
    <location>
        <begin position="1"/>
        <end position="25"/>
    </location>
</feature>
<gene>
    <name evidence="2" type="ORF">GGQ86_000609</name>
</gene>
<dbReference type="RefSeq" id="WP_169120546.1">
    <property type="nucleotide sequence ID" value="NZ_BSDO01000002.1"/>
</dbReference>
<proteinExistence type="predicted"/>
<organism evidence="2 3">
    <name type="scientific">Xanthobacter flavus</name>
    <dbReference type="NCBI Taxonomy" id="281"/>
    <lineage>
        <taxon>Bacteria</taxon>
        <taxon>Pseudomonadati</taxon>
        <taxon>Pseudomonadota</taxon>
        <taxon>Alphaproteobacteria</taxon>
        <taxon>Hyphomicrobiales</taxon>
        <taxon>Xanthobacteraceae</taxon>
        <taxon>Xanthobacter</taxon>
    </lineage>
</organism>
<dbReference type="EMBL" id="JAVDPY010000001">
    <property type="protein sequence ID" value="MDR6332162.1"/>
    <property type="molecule type" value="Genomic_DNA"/>
</dbReference>
<reference evidence="2 3" key="1">
    <citation type="submission" date="2023-07" db="EMBL/GenBank/DDBJ databases">
        <title>Genomic Encyclopedia of Type Strains, Phase IV (KMG-IV): sequencing the most valuable type-strain genomes for metagenomic binning, comparative biology and taxonomic classification.</title>
        <authorList>
            <person name="Goeker M."/>
        </authorList>
    </citation>
    <scope>NUCLEOTIDE SEQUENCE [LARGE SCALE GENOMIC DNA]</scope>
    <source>
        <strain evidence="2 3">DSM 338</strain>
    </source>
</reference>